<evidence type="ECO:0008006" key="2">
    <source>
        <dbReference type="Google" id="ProtNLM"/>
    </source>
</evidence>
<sequence>MTDSDKHEGGCLCGEVRFEVSGQPEFSGV</sequence>
<proteinExistence type="predicted"/>
<name>A0A382ARG3_9ZZZZ</name>
<feature type="non-terminal residue" evidence="1">
    <location>
        <position position="29"/>
    </location>
</feature>
<dbReference type="EMBL" id="UINC01026327">
    <property type="protein sequence ID" value="SVB03577.1"/>
    <property type="molecule type" value="Genomic_DNA"/>
</dbReference>
<gene>
    <name evidence="1" type="ORF">METZ01_LOCUS156431</name>
</gene>
<reference evidence="1" key="1">
    <citation type="submission" date="2018-05" db="EMBL/GenBank/DDBJ databases">
        <authorList>
            <person name="Lanie J.A."/>
            <person name="Ng W.-L."/>
            <person name="Kazmierczak K.M."/>
            <person name="Andrzejewski T.M."/>
            <person name="Davidsen T.M."/>
            <person name="Wayne K.J."/>
            <person name="Tettelin H."/>
            <person name="Glass J.I."/>
            <person name="Rusch D."/>
            <person name="Podicherti R."/>
            <person name="Tsui H.-C.T."/>
            <person name="Winkler M.E."/>
        </authorList>
    </citation>
    <scope>NUCLEOTIDE SEQUENCE</scope>
</reference>
<dbReference type="SUPFAM" id="SSF51316">
    <property type="entry name" value="Mss4-like"/>
    <property type="match status" value="1"/>
</dbReference>
<accession>A0A382ARG3</accession>
<protein>
    <recommendedName>
        <fullName evidence="2">GFA family protein</fullName>
    </recommendedName>
</protein>
<dbReference type="AlphaFoldDB" id="A0A382ARG3"/>
<dbReference type="InterPro" id="IPR011057">
    <property type="entry name" value="Mss4-like_sf"/>
</dbReference>
<evidence type="ECO:0000313" key="1">
    <source>
        <dbReference type="EMBL" id="SVB03577.1"/>
    </source>
</evidence>
<organism evidence="1">
    <name type="scientific">marine metagenome</name>
    <dbReference type="NCBI Taxonomy" id="408172"/>
    <lineage>
        <taxon>unclassified sequences</taxon>
        <taxon>metagenomes</taxon>
        <taxon>ecological metagenomes</taxon>
    </lineage>
</organism>